<dbReference type="GeneID" id="93964115"/>
<keyword evidence="1" id="KW-0472">Membrane</keyword>
<protein>
    <submittedName>
        <fullName evidence="2">Uncharacterized protein</fullName>
    </submittedName>
</protein>
<dbReference type="AlphaFoldDB" id="A0A3S4LXP3"/>
<reference evidence="2 3" key="1">
    <citation type="submission" date="2018-12" db="EMBL/GenBank/DDBJ databases">
        <authorList>
            <consortium name="Pathogen Informatics"/>
        </authorList>
    </citation>
    <scope>NUCLEOTIDE SEQUENCE [LARGE SCALE GENOMIC DNA]</scope>
    <source>
        <strain evidence="2 3">NCTC10713</strain>
    </source>
</reference>
<sequence>MIQILQLVFYFIIIFLVLYLGLVLVNTVILIYTLPAEQLLPQAVQNTNIQIQKWLKGFDNLPEERNCYSDFYIELIHQATKLHPYLNTGSYPNGVQQEGLDFYLWLSKIPDPKALEDWKIQLRQTVRAYDDNLDVLFNMVEEEPFLKLKINLVSKELLNQLEHGQAKALYSEEGEV</sequence>
<feature type="transmembrane region" description="Helical" evidence="1">
    <location>
        <begin position="7"/>
        <end position="32"/>
    </location>
</feature>
<dbReference type="RefSeq" id="WP_018543667.1">
    <property type="nucleotide sequence ID" value="NZ_AP018548.1"/>
</dbReference>
<evidence type="ECO:0000256" key="1">
    <source>
        <dbReference type="SAM" id="Phobius"/>
    </source>
</evidence>
<accession>A0A3S4LXP3</accession>
<dbReference type="Proteomes" id="UP000278419">
    <property type="component" value="Chromosome"/>
</dbReference>
<dbReference type="EMBL" id="LR134283">
    <property type="protein sequence ID" value="VED98584.1"/>
    <property type="molecule type" value="Genomic_DNA"/>
</dbReference>
<organism evidence="2 3">
    <name type="scientific">Streptococcus anginosus</name>
    <dbReference type="NCBI Taxonomy" id="1328"/>
    <lineage>
        <taxon>Bacteria</taxon>
        <taxon>Bacillati</taxon>
        <taxon>Bacillota</taxon>
        <taxon>Bacilli</taxon>
        <taxon>Lactobacillales</taxon>
        <taxon>Streptococcaceae</taxon>
        <taxon>Streptococcus</taxon>
        <taxon>Streptococcus anginosus group</taxon>
    </lineage>
</organism>
<evidence type="ECO:0000313" key="2">
    <source>
        <dbReference type="EMBL" id="VED98584.1"/>
    </source>
</evidence>
<name>A0A3S4LXP3_STRAP</name>
<gene>
    <name evidence="2" type="ORF">NCTC10713_01589</name>
</gene>
<keyword evidence="1" id="KW-1133">Transmembrane helix</keyword>
<proteinExistence type="predicted"/>
<evidence type="ECO:0000313" key="3">
    <source>
        <dbReference type="Proteomes" id="UP000278419"/>
    </source>
</evidence>
<keyword evidence="1" id="KW-0812">Transmembrane</keyword>